<comment type="caution">
    <text evidence="1">The sequence shown here is derived from an EMBL/GenBank/DDBJ whole genome shotgun (WGS) entry which is preliminary data.</text>
</comment>
<accession>A0A5J4JW93</accession>
<gene>
    <name evidence="1" type="ORF">KTAU_04560</name>
</gene>
<reference evidence="1 2" key="1">
    <citation type="journal article" date="2019" name="Int. J. Syst. Evol. Microbiol.">
        <title>Thermogemmatispora aurantia sp. nov. and Thermogemmatispora argillosa sp. nov., within the class Ktedonobacteria, and emended description of the genus Thermogemmatispora.</title>
        <authorList>
            <person name="Zheng Y."/>
            <person name="Wang C.M."/>
            <person name="Sakai Y."/>
            <person name="Abe K."/>
            <person name="Yokota A."/>
            <person name="Yabe S."/>
        </authorList>
    </citation>
    <scope>NUCLEOTIDE SEQUENCE [LARGE SCALE GENOMIC DNA]</scope>
    <source>
        <strain evidence="1 2">A1-2</strain>
    </source>
</reference>
<sequence length="50" mass="5437">MVTCRAGRLADYYVVSYHMCSGLRQPSRGEALGEMEDGEMAAVSPRSAVQ</sequence>
<name>A0A5J4JW93_9CHLR</name>
<dbReference type="Proteomes" id="UP000334820">
    <property type="component" value="Unassembled WGS sequence"/>
</dbReference>
<keyword evidence="2" id="KW-1185">Reference proteome</keyword>
<evidence type="ECO:0000313" key="1">
    <source>
        <dbReference type="EMBL" id="GER81818.1"/>
    </source>
</evidence>
<proteinExistence type="predicted"/>
<evidence type="ECO:0000313" key="2">
    <source>
        <dbReference type="Proteomes" id="UP000334820"/>
    </source>
</evidence>
<organism evidence="1 2">
    <name type="scientific">Thermogemmatispora aurantia</name>
    <dbReference type="NCBI Taxonomy" id="2045279"/>
    <lineage>
        <taxon>Bacteria</taxon>
        <taxon>Bacillati</taxon>
        <taxon>Chloroflexota</taxon>
        <taxon>Ktedonobacteria</taxon>
        <taxon>Thermogemmatisporales</taxon>
        <taxon>Thermogemmatisporaceae</taxon>
        <taxon>Thermogemmatispora</taxon>
    </lineage>
</organism>
<protein>
    <submittedName>
        <fullName evidence="1">Uncharacterized protein</fullName>
    </submittedName>
</protein>
<dbReference type="AlphaFoldDB" id="A0A5J4JW93"/>
<dbReference type="EMBL" id="BKZV01000001">
    <property type="protein sequence ID" value="GER81818.1"/>
    <property type="molecule type" value="Genomic_DNA"/>
</dbReference>